<proteinExistence type="inferred from homology"/>
<dbReference type="Pfam" id="PF00291">
    <property type="entry name" value="PALP"/>
    <property type="match status" value="1"/>
</dbReference>
<accession>A0A0C1MLA2</accession>
<evidence type="ECO:0000256" key="5">
    <source>
        <dbReference type="PIRSR" id="PIRSR006278-2"/>
    </source>
</evidence>
<dbReference type="SUPFAM" id="SSF53686">
    <property type="entry name" value="Tryptophan synthase beta subunit-like PLP-dependent enzymes"/>
    <property type="match status" value="1"/>
</dbReference>
<comment type="caution">
    <text evidence="7">The sequence shown here is derived from an EMBL/GenBank/DDBJ whole genome shotgun (WGS) entry which is preliminary data.</text>
</comment>
<organism evidence="7 8">
    <name type="scientific">Pseudoalteromonas luteoviolacea</name>
    <dbReference type="NCBI Taxonomy" id="43657"/>
    <lineage>
        <taxon>Bacteria</taxon>
        <taxon>Pseudomonadati</taxon>
        <taxon>Pseudomonadota</taxon>
        <taxon>Gammaproteobacteria</taxon>
        <taxon>Alteromonadales</taxon>
        <taxon>Pseudoalteromonadaceae</taxon>
        <taxon>Pseudoalteromonas</taxon>
    </lineage>
</organism>
<protein>
    <submittedName>
        <fullName evidence="7">1-aminocyclopropane-1-carboxylate deaminase</fullName>
    </submittedName>
</protein>
<keyword evidence="3 5" id="KW-0663">Pyridoxal phosphate</keyword>
<feature type="modified residue" description="N6-(pyridoxal phosphate)lysine" evidence="5">
    <location>
        <position position="42"/>
    </location>
</feature>
<feature type="active site" description="Nucleophile" evidence="4">
    <location>
        <position position="69"/>
    </location>
</feature>
<reference evidence="7 8" key="1">
    <citation type="submission" date="2014-12" db="EMBL/GenBank/DDBJ databases">
        <title>Draft Genome Sequence of Pseudoalteromonas luteoviolacea HI1.</title>
        <authorList>
            <person name="Asahina A.Y."/>
            <person name="Hadfield M.G."/>
        </authorList>
    </citation>
    <scope>NUCLEOTIDE SEQUENCE [LARGE SCALE GENOMIC DNA]</scope>
    <source>
        <strain evidence="7 8">HI1</strain>
    </source>
</reference>
<dbReference type="PANTHER" id="PTHR43780:SF2">
    <property type="entry name" value="1-AMINOCYCLOPROPANE-1-CARBOXYLATE DEAMINASE-RELATED"/>
    <property type="match status" value="1"/>
</dbReference>
<dbReference type="InterPro" id="IPR027278">
    <property type="entry name" value="ACCD_DCysDesulf"/>
</dbReference>
<evidence type="ECO:0000256" key="1">
    <source>
        <dbReference type="ARBA" id="ARBA00001933"/>
    </source>
</evidence>
<dbReference type="OrthoDB" id="9801249at2"/>
<dbReference type="GO" id="GO:0019148">
    <property type="term" value="F:D-cysteine desulfhydrase activity"/>
    <property type="evidence" value="ECO:0007669"/>
    <property type="project" value="TreeGrafter"/>
</dbReference>
<dbReference type="PIRSF" id="PIRSF006278">
    <property type="entry name" value="ACCD_DCysDesulf"/>
    <property type="match status" value="1"/>
</dbReference>
<name>A0A0C1MLA2_9GAMM</name>
<evidence type="ECO:0000256" key="4">
    <source>
        <dbReference type="PIRSR" id="PIRSR006278-1"/>
    </source>
</evidence>
<evidence type="ECO:0000313" key="7">
    <source>
        <dbReference type="EMBL" id="KID57849.1"/>
    </source>
</evidence>
<comment type="cofactor">
    <cofactor evidence="1">
        <name>pyridoxal 5'-phosphate</name>
        <dbReference type="ChEBI" id="CHEBI:597326"/>
    </cofactor>
</comment>
<evidence type="ECO:0000313" key="8">
    <source>
        <dbReference type="Proteomes" id="UP000031327"/>
    </source>
</evidence>
<evidence type="ECO:0000256" key="3">
    <source>
        <dbReference type="ARBA" id="ARBA00022898"/>
    </source>
</evidence>
<dbReference type="EMBL" id="JWIC01000004">
    <property type="protein sequence ID" value="KID57849.1"/>
    <property type="molecule type" value="Genomic_DNA"/>
</dbReference>
<dbReference type="InterPro" id="IPR036052">
    <property type="entry name" value="TrpB-like_PALP_sf"/>
</dbReference>
<feature type="domain" description="Tryptophan synthase beta chain-like PALP" evidence="6">
    <location>
        <begin position="17"/>
        <end position="286"/>
    </location>
</feature>
<dbReference type="AlphaFoldDB" id="A0A0C1MLA2"/>
<dbReference type="RefSeq" id="WP_039608148.1">
    <property type="nucleotide sequence ID" value="NZ_JWIC01000004.1"/>
</dbReference>
<dbReference type="InterPro" id="IPR001926">
    <property type="entry name" value="TrpB-like_PALP"/>
</dbReference>
<sequence>MKTSSHLESPLQTIKHPLLTAKKIQLQVKRDDLLHPSVQGNKWRKLKYNLIALKRQQSQCLLTFGGAFSNHLYATAMASKLFHIPAHFIVRGPHLDLSNPTIRFAKACKVNLHPVTRIEYRQRHDVHYLEQLKHQFPSAFIIPEGGSNQFALQGCKELAQSLPPSDYLCCAVGSGGTLAGILQGVHKTTKVLGFAVLKNAEYLNGEVTTLNPSALELTNWQILTEFHGGGYGKFSTSLWDFCQTMKRDHHLPLEPIYTGKMMYGLWQMIEQDQFPQHSRIIAIHTGGLQGLDGLRYRRLI</sequence>
<evidence type="ECO:0000256" key="2">
    <source>
        <dbReference type="ARBA" id="ARBA00008639"/>
    </source>
</evidence>
<dbReference type="PANTHER" id="PTHR43780">
    <property type="entry name" value="1-AMINOCYCLOPROPANE-1-CARBOXYLATE DEAMINASE-RELATED"/>
    <property type="match status" value="1"/>
</dbReference>
<dbReference type="Proteomes" id="UP000031327">
    <property type="component" value="Unassembled WGS sequence"/>
</dbReference>
<dbReference type="Gene3D" id="3.40.50.1100">
    <property type="match status" value="2"/>
</dbReference>
<comment type="similarity">
    <text evidence="2">Belongs to the ACC deaminase/D-cysteine desulfhydrase family.</text>
</comment>
<evidence type="ECO:0000259" key="6">
    <source>
        <dbReference type="Pfam" id="PF00291"/>
    </source>
</evidence>
<gene>
    <name evidence="7" type="ORF">JF50_03615</name>
</gene>